<feature type="domain" description="Transposase IS801/IS1294" evidence="1">
    <location>
        <begin position="1"/>
        <end position="33"/>
    </location>
</feature>
<dbReference type="InterPro" id="IPR007069">
    <property type="entry name" value="Transposase_32"/>
</dbReference>
<dbReference type="Pfam" id="PF04986">
    <property type="entry name" value="Y2_Tnp"/>
    <property type="match status" value="1"/>
</dbReference>
<dbReference type="GO" id="GO:0004803">
    <property type="term" value="F:transposase activity"/>
    <property type="evidence" value="ECO:0007669"/>
    <property type="project" value="InterPro"/>
</dbReference>
<gene>
    <name evidence="2" type="ORF">GGD41_007303</name>
</gene>
<comment type="caution">
    <text evidence="2">The sequence shown here is derived from an EMBL/GenBank/DDBJ whole genome shotgun (WGS) entry which is preliminary data.</text>
</comment>
<reference evidence="2 3" key="1">
    <citation type="submission" date="2020-07" db="EMBL/GenBank/DDBJ databases">
        <title>Exploring microbial biodiversity for novel pathways involved in the catabolism of aromatic compounds derived from lignin.</title>
        <authorList>
            <person name="Elkins J."/>
        </authorList>
    </citation>
    <scope>NUCLEOTIDE SEQUENCE [LARGE SCALE GENOMIC DNA]</scope>
    <source>
        <strain evidence="2 3">H2C3B</strain>
    </source>
</reference>
<dbReference type="Proteomes" id="UP000572540">
    <property type="component" value="Unassembled WGS sequence"/>
</dbReference>
<evidence type="ECO:0000313" key="2">
    <source>
        <dbReference type="EMBL" id="NYH20075.1"/>
    </source>
</evidence>
<dbReference type="GO" id="GO:0006313">
    <property type="term" value="P:DNA transposition"/>
    <property type="evidence" value="ECO:0007669"/>
    <property type="project" value="InterPro"/>
</dbReference>
<sequence>MTLDAQEFMRRFLLHVLPGGFHRIRHYGLLANPVRRQNLVRIRALLHAPAVINASDDASPDTRAPTFVCRHCGAPMIIIDILLRSQPIRAPPASRGNT</sequence>
<accession>A0A7Z0B4V2</accession>
<evidence type="ECO:0000259" key="1">
    <source>
        <dbReference type="Pfam" id="PF04986"/>
    </source>
</evidence>
<organism evidence="2 3">
    <name type="scientific">Paraburkholderia bryophila</name>
    <dbReference type="NCBI Taxonomy" id="420952"/>
    <lineage>
        <taxon>Bacteria</taxon>
        <taxon>Pseudomonadati</taxon>
        <taxon>Pseudomonadota</taxon>
        <taxon>Betaproteobacteria</taxon>
        <taxon>Burkholderiales</taxon>
        <taxon>Burkholderiaceae</taxon>
        <taxon>Paraburkholderia</taxon>
    </lineage>
</organism>
<dbReference type="GO" id="GO:0003677">
    <property type="term" value="F:DNA binding"/>
    <property type="evidence" value="ECO:0007669"/>
    <property type="project" value="InterPro"/>
</dbReference>
<dbReference type="PANTHER" id="PTHR37023">
    <property type="entry name" value="TRANSPOSASE"/>
    <property type="match status" value="1"/>
</dbReference>
<name>A0A7Z0B4V2_9BURK</name>
<proteinExistence type="predicted"/>
<dbReference type="PANTHER" id="PTHR37023:SF1">
    <property type="entry name" value="ISSOD25 TRANSPOSASE TNPA_ISSOD25"/>
    <property type="match status" value="1"/>
</dbReference>
<dbReference type="AlphaFoldDB" id="A0A7Z0B4V2"/>
<protein>
    <recommendedName>
        <fullName evidence="1">Transposase IS801/IS1294 domain-containing protein</fullName>
    </recommendedName>
</protein>
<evidence type="ECO:0000313" key="3">
    <source>
        <dbReference type="Proteomes" id="UP000572540"/>
    </source>
</evidence>
<dbReference type="EMBL" id="JACCAU010000001">
    <property type="protein sequence ID" value="NYH20075.1"/>
    <property type="molecule type" value="Genomic_DNA"/>
</dbReference>